<gene>
    <name evidence="1" type="ORF">FSCOSCO3_A005126</name>
</gene>
<name>A0AAV1NKD9_SCOSC</name>
<dbReference type="AlphaFoldDB" id="A0AAV1NKD9"/>
<proteinExistence type="predicted"/>
<dbReference type="Proteomes" id="UP001314229">
    <property type="component" value="Unassembled WGS sequence"/>
</dbReference>
<keyword evidence="2" id="KW-1185">Reference proteome</keyword>
<dbReference type="EMBL" id="CAWUFR010000040">
    <property type="protein sequence ID" value="CAK6959615.1"/>
    <property type="molecule type" value="Genomic_DNA"/>
</dbReference>
<evidence type="ECO:0000313" key="2">
    <source>
        <dbReference type="Proteomes" id="UP001314229"/>
    </source>
</evidence>
<reference evidence="1 2" key="1">
    <citation type="submission" date="2024-01" db="EMBL/GenBank/DDBJ databases">
        <authorList>
            <person name="Alioto T."/>
            <person name="Alioto T."/>
            <person name="Gomez Garrido J."/>
        </authorList>
    </citation>
    <scope>NUCLEOTIDE SEQUENCE [LARGE SCALE GENOMIC DNA]</scope>
</reference>
<sequence length="163" mass="18730">MLKLALATRMLTSNKASMVGGKGKESRRNNIRIINLPEGYEGTNPVKCFTNWLPSTLGYDNFSDPIIIERAFIPRPPSDKKPRPIIISFLKYQDREKVLRTAASKERNTIQHDGMHVMLPDMSPAVARRRKEYNQVKRELATRKIPFALLHPATLRILQHGRR</sequence>
<dbReference type="Gene3D" id="3.30.70.1820">
    <property type="entry name" value="L1 transposable element, RRM domain"/>
    <property type="match status" value="1"/>
</dbReference>
<comment type="caution">
    <text evidence="1">The sequence shown here is derived from an EMBL/GenBank/DDBJ whole genome shotgun (WGS) entry which is preliminary data.</text>
</comment>
<evidence type="ECO:0000313" key="1">
    <source>
        <dbReference type="EMBL" id="CAK6959615.1"/>
    </source>
</evidence>
<protein>
    <submittedName>
        <fullName evidence="1">Uncharacterized protein</fullName>
    </submittedName>
</protein>
<organism evidence="1 2">
    <name type="scientific">Scomber scombrus</name>
    <name type="common">Atlantic mackerel</name>
    <name type="synonym">Scomber vernalis</name>
    <dbReference type="NCBI Taxonomy" id="13677"/>
    <lineage>
        <taxon>Eukaryota</taxon>
        <taxon>Metazoa</taxon>
        <taxon>Chordata</taxon>
        <taxon>Craniata</taxon>
        <taxon>Vertebrata</taxon>
        <taxon>Euteleostomi</taxon>
        <taxon>Actinopterygii</taxon>
        <taxon>Neopterygii</taxon>
        <taxon>Teleostei</taxon>
        <taxon>Neoteleostei</taxon>
        <taxon>Acanthomorphata</taxon>
        <taxon>Pelagiaria</taxon>
        <taxon>Scombriformes</taxon>
        <taxon>Scombridae</taxon>
        <taxon>Scomber</taxon>
    </lineage>
</organism>
<accession>A0AAV1NKD9</accession>
<dbReference type="InterPro" id="IPR004244">
    <property type="entry name" value="Transposase_22"/>
</dbReference>
<dbReference type="PANTHER" id="PTHR11505">
    <property type="entry name" value="L1 TRANSPOSABLE ELEMENT-RELATED"/>
    <property type="match status" value="1"/>
</dbReference>